<keyword evidence="6 11" id="KW-0067">ATP-binding</keyword>
<dbReference type="Pfam" id="PF19269">
    <property type="entry name" value="Anticodon_2"/>
    <property type="match status" value="1"/>
</dbReference>
<dbReference type="EC" id="6.1.1.17" evidence="3"/>
<evidence type="ECO:0000256" key="7">
    <source>
        <dbReference type="ARBA" id="ARBA00022917"/>
    </source>
</evidence>
<dbReference type="RefSeq" id="XP_040781254.1">
    <property type="nucleotide sequence ID" value="XM_040916430.1"/>
</dbReference>
<protein>
    <recommendedName>
        <fullName evidence="10">Glutamate--tRNA ligase, mitochondrial</fullName>
        <ecNumber evidence="3">6.1.1.17</ecNumber>
    </recommendedName>
    <alternativeName>
        <fullName evidence="9">Glutamyl-tRNA synthetase</fullName>
    </alternativeName>
</protein>
<dbReference type="PANTHER" id="PTHR43311:SF2">
    <property type="entry name" value="GLUTAMATE--TRNA LIGASE, MITOCHONDRIAL-RELATED"/>
    <property type="match status" value="1"/>
</dbReference>
<evidence type="ECO:0000256" key="9">
    <source>
        <dbReference type="ARBA" id="ARBA00030865"/>
    </source>
</evidence>
<sequence>MSGLLVFRRPLQVRCLSSRLHQVRRYALIGKPKQQGEPAWALPKTPARTRFAPSPTGYLHLGSLRTALYNYLLAQATGGQFILRLEDTDQNRFVADSESRLYDDLTWAGLQWDEGPDKGGPFGPYKQVCSDRLDLYKQHAESLLESDHAFRCFCSQEDLEFNIKQATASGAAAHYPGTCMGITRSESDRRAANGEPHTIRFKAAEIPVSATDLVYGAYKKNEREDNFIIMKSDGYPTYHFANVVDDHFMKITHVIRGAEWLISTPKHVELYNAFGWQPPNFAHVGLLVDSQRQKLSKRDMDNIGINVYRANKIIPEALLNYSALLGWDPNLRNNPHLNKQGQFTLKFTRGDIVVDLAKLKFFQTKFTRGLVSGDIADPDALRRNILKPILSEVQKFEASLAEHHQGSTPEDDELRDLHQSISDRVIFEDGITEDVVLTVLNNYKGSLDNLAQFFHDNIFAFYPLSKTALKKSFLELQDSVARVRVDKGKKSLINADISKVLTFFRIALKKIEPDDWNEETLGPAMKQLAMSVQFYDTKKEQLVDQSAGWKFARWALLNNRSGLPIVPMMLLWGRDETLRRLKSARLSAA</sequence>
<dbReference type="Pfam" id="PF00749">
    <property type="entry name" value="tRNA-synt_1c"/>
    <property type="match status" value="1"/>
</dbReference>
<dbReference type="GO" id="GO:0005524">
    <property type="term" value="F:ATP binding"/>
    <property type="evidence" value="ECO:0007669"/>
    <property type="project" value="UniProtKB-KW"/>
</dbReference>
<keyword evidence="4 11" id="KW-0436">Ligase</keyword>
<comment type="similarity">
    <text evidence="2">Belongs to the class-I aminoacyl-tRNA synthetase family. Glutamate--tRNA ligase type 1 subfamily.</text>
</comment>
<evidence type="ECO:0000256" key="1">
    <source>
        <dbReference type="ARBA" id="ARBA00004173"/>
    </source>
</evidence>
<evidence type="ECO:0000256" key="3">
    <source>
        <dbReference type="ARBA" id="ARBA00012835"/>
    </source>
</evidence>
<gene>
    <name evidence="14" type="ORF">M406DRAFT_246886</name>
</gene>
<dbReference type="InterPro" id="IPR000924">
    <property type="entry name" value="Glu/Gln-tRNA-synth"/>
</dbReference>
<evidence type="ECO:0000256" key="2">
    <source>
        <dbReference type="ARBA" id="ARBA00007894"/>
    </source>
</evidence>
<dbReference type="GO" id="GO:0004818">
    <property type="term" value="F:glutamate-tRNA ligase activity"/>
    <property type="evidence" value="ECO:0007669"/>
    <property type="project" value="UniProtKB-EC"/>
</dbReference>
<dbReference type="SUPFAM" id="SSF52374">
    <property type="entry name" value="Nucleotidylyl transferase"/>
    <property type="match status" value="1"/>
</dbReference>
<dbReference type="InterPro" id="IPR033910">
    <property type="entry name" value="GluRS_core"/>
</dbReference>
<dbReference type="Gene3D" id="3.40.50.620">
    <property type="entry name" value="HUPs"/>
    <property type="match status" value="1"/>
</dbReference>
<dbReference type="InterPro" id="IPR049940">
    <property type="entry name" value="GluQ/Sye"/>
</dbReference>
<dbReference type="SUPFAM" id="SSF48163">
    <property type="entry name" value="An anticodon-binding domain of class I aminoacyl-tRNA synthetases"/>
    <property type="match status" value="1"/>
</dbReference>
<feature type="domain" description="Aminoacyl-tRNA synthetase class I anticodon-binding" evidence="13">
    <location>
        <begin position="478"/>
        <end position="584"/>
    </location>
</feature>
<dbReference type="AlphaFoldDB" id="A0A9P4YBH8"/>
<dbReference type="GO" id="GO:0008270">
    <property type="term" value="F:zinc ion binding"/>
    <property type="evidence" value="ECO:0007669"/>
    <property type="project" value="InterPro"/>
</dbReference>
<organism evidence="14 15">
    <name type="scientific">Cryphonectria parasitica (strain ATCC 38755 / EP155)</name>
    <dbReference type="NCBI Taxonomy" id="660469"/>
    <lineage>
        <taxon>Eukaryota</taxon>
        <taxon>Fungi</taxon>
        <taxon>Dikarya</taxon>
        <taxon>Ascomycota</taxon>
        <taxon>Pezizomycotina</taxon>
        <taxon>Sordariomycetes</taxon>
        <taxon>Sordariomycetidae</taxon>
        <taxon>Diaporthales</taxon>
        <taxon>Cryphonectriaceae</taxon>
        <taxon>Cryphonectria-Endothia species complex</taxon>
        <taxon>Cryphonectria</taxon>
    </lineage>
</organism>
<evidence type="ECO:0000256" key="11">
    <source>
        <dbReference type="RuleBase" id="RU363037"/>
    </source>
</evidence>
<comment type="caution">
    <text evidence="14">The sequence shown here is derived from an EMBL/GenBank/DDBJ whole genome shotgun (WGS) entry which is preliminary data.</text>
</comment>
<evidence type="ECO:0000259" key="12">
    <source>
        <dbReference type="Pfam" id="PF00749"/>
    </source>
</evidence>
<dbReference type="Gene3D" id="1.10.10.350">
    <property type="match status" value="1"/>
</dbReference>
<evidence type="ECO:0000256" key="10">
    <source>
        <dbReference type="ARBA" id="ARBA00072917"/>
    </source>
</evidence>
<dbReference type="NCBIfam" id="TIGR00464">
    <property type="entry name" value="gltX_bact"/>
    <property type="match status" value="1"/>
</dbReference>
<dbReference type="GeneID" id="63833559"/>
<dbReference type="PRINTS" id="PR00987">
    <property type="entry name" value="TRNASYNTHGLU"/>
</dbReference>
<proteinExistence type="inferred from homology"/>
<evidence type="ECO:0000256" key="4">
    <source>
        <dbReference type="ARBA" id="ARBA00022598"/>
    </source>
</evidence>
<comment type="subcellular location">
    <subcellularLocation>
        <location evidence="1">Mitochondrion</location>
    </subcellularLocation>
</comment>
<keyword evidence="15" id="KW-1185">Reference proteome</keyword>
<dbReference type="InterPro" id="IPR020751">
    <property type="entry name" value="aa-tRNA-synth_I_codon-bd_sub2"/>
</dbReference>
<dbReference type="EMBL" id="MU032344">
    <property type="protein sequence ID" value="KAF3770293.1"/>
    <property type="molecule type" value="Genomic_DNA"/>
</dbReference>
<dbReference type="Proteomes" id="UP000803844">
    <property type="component" value="Unassembled WGS sequence"/>
</dbReference>
<dbReference type="CDD" id="cd00808">
    <property type="entry name" value="GluRS_core"/>
    <property type="match status" value="1"/>
</dbReference>
<dbReference type="GO" id="GO:0005739">
    <property type="term" value="C:mitochondrion"/>
    <property type="evidence" value="ECO:0007669"/>
    <property type="project" value="UniProtKB-SubCell"/>
</dbReference>
<keyword evidence="8 11" id="KW-0030">Aminoacyl-tRNA synthetase</keyword>
<dbReference type="InterPro" id="IPR014729">
    <property type="entry name" value="Rossmann-like_a/b/a_fold"/>
</dbReference>
<name>A0A9P4YBH8_CRYP1</name>
<reference evidence="14" key="1">
    <citation type="journal article" date="2020" name="Phytopathology">
        <title>Genome sequence of the chestnut blight fungus Cryphonectria parasitica EP155: A fundamental resource for an archetypical invasive plant pathogen.</title>
        <authorList>
            <person name="Crouch J.A."/>
            <person name="Dawe A."/>
            <person name="Aerts A."/>
            <person name="Barry K."/>
            <person name="Churchill A.C.L."/>
            <person name="Grimwood J."/>
            <person name="Hillman B."/>
            <person name="Milgroom M.G."/>
            <person name="Pangilinan J."/>
            <person name="Smith M."/>
            <person name="Salamov A."/>
            <person name="Schmutz J."/>
            <person name="Yadav J."/>
            <person name="Grigoriev I.V."/>
            <person name="Nuss D."/>
        </authorList>
    </citation>
    <scope>NUCLEOTIDE SEQUENCE</scope>
    <source>
        <strain evidence="14">EP155</strain>
    </source>
</reference>
<dbReference type="FunFam" id="3.40.50.620:FF:000045">
    <property type="entry name" value="Glutamate--tRNA ligase, mitochondrial"/>
    <property type="match status" value="1"/>
</dbReference>
<dbReference type="InterPro" id="IPR045462">
    <property type="entry name" value="aa-tRNA-synth_I_cd-bd"/>
</dbReference>
<dbReference type="GO" id="GO:0000049">
    <property type="term" value="F:tRNA binding"/>
    <property type="evidence" value="ECO:0007669"/>
    <property type="project" value="InterPro"/>
</dbReference>
<dbReference type="HAMAP" id="MF_00022">
    <property type="entry name" value="Glu_tRNA_synth_type1"/>
    <property type="match status" value="1"/>
</dbReference>
<evidence type="ECO:0000256" key="8">
    <source>
        <dbReference type="ARBA" id="ARBA00023146"/>
    </source>
</evidence>
<evidence type="ECO:0000256" key="5">
    <source>
        <dbReference type="ARBA" id="ARBA00022741"/>
    </source>
</evidence>
<dbReference type="PANTHER" id="PTHR43311">
    <property type="entry name" value="GLUTAMATE--TRNA LIGASE"/>
    <property type="match status" value="1"/>
</dbReference>
<dbReference type="InterPro" id="IPR020058">
    <property type="entry name" value="Glu/Gln-tRNA-synth_Ib_cat-dom"/>
</dbReference>
<keyword evidence="7 11" id="KW-0648">Protein biosynthesis</keyword>
<dbReference type="GO" id="GO:0006424">
    <property type="term" value="P:glutamyl-tRNA aminoacylation"/>
    <property type="evidence" value="ECO:0007669"/>
    <property type="project" value="InterPro"/>
</dbReference>
<evidence type="ECO:0000259" key="13">
    <source>
        <dbReference type="Pfam" id="PF19269"/>
    </source>
</evidence>
<dbReference type="InterPro" id="IPR008925">
    <property type="entry name" value="aa_tRNA-synth_I_cd-bd_sf"/>
</dbReference>
<evidence type="ECO:0000313" key="15">
    <source>
        <dbReference type="Proteomes" id="UP000803844"/>
    </source>
</evidence>
<evidence type="ECO:0000256" key="6">
    <source>
        <dbReference type="ARBA" id="ARBA00022840"/>
    </source>
</evidence>
<keyword evidence="5 11" id="KW-0547">Nucleotide-binding</keyword>
<feature type="non-terminal residue" evidence="14">
    <location>
        <position position="589"/>
    </location>
</feature>
<accession>A0A9P4YBH8</accession>
<feature type="domain" description="Glutamyl/glutaminyl-tRNA synthetase class Ib catalytic" evidence="12">
    <location>
        <begin position="48"/>
        <end position="333"/>
    </location>
</feature>
<dbReference type="InterPro" id="IPR004527">
    <property type="entry name" value="Glu-tRNA-ligase_bac/mito"/>
</dbReference>
<evidence type="ECO:0000313" key="14">
    <source>
        <dbReference type="EMBL" id="KAF3770293.1"/>
    </source>
</evidence>
<dbReference type="OrthoDB" id="5399569at2759"/>